<dbReference type="FunFam" id="3.10.20.370:FF:000001">
    <property type="entry name" value="Retrovirus-related Pol polyprotein from transposon 17.6-like protein"/>
    <property type="match status" value="1"/>
</dbReference>
<dbReference type="InterPro" id="IPR000477">
    <property type="entry name" value="RT_dom"/>
</dbReference>
<evidence type="ECO:0000256" key="1">
    <source>
        <dbReference type="ARBA" id="ARBA00010879"/>
    </source>
</evidence>
<organism evidence="4 5">
    <name type="scientific">Knipowitschia caucasica</name>
    <name type="common">Caucasian dwarf goby</name>
    <name type="synonym">Pomatoschistus caucasicus</name>
    <dbReference type="NCBI Taxonomy" id="637954"/>
    <lineage>
        <taxon>Eukaryota</taxon>
        <taxon>Metazoa</taxon>
        <taxon>Chordata</taxon>
        <taxon>Craniata</taxon>
        <taxon>Vertebrata</taxon>
        <taxon>Euteleostomi</taxon>
        <taxon>Actinopterygii</taxon>
        <taxon>Neopterygii</taxon>
        <taxon>Teleostei</taxon>
        <taxon>Neoteleostei</taxon>
        <taxon>Acanthomorphata</taxon>
        <taxon>Gobiaria</taxon>
        <taxon>Gobiiformes</taxon>
        <taxon>Gobioidei</taxon>
        <taxon>Gobiidae</taxon>
        <taxon>Gobiinae</taxon>
        <taxon>Knipowitschia</taxon>
    </lineage>
</organism>
<reference evidence="4 5" key="1">
    <citation type="submission" date="2024-04" db="EMBL/GenBank/DDBJ databases">
        <authorList>
            <person name="Waldvogel A.-M."/>
            <person name="Schoenle A."/>
        </authorList>
    </citation>
    <scope>NUCLEOTIDE SEQUENCE [LARGE SCALE GENOMIC DNA]</scope>
</reference>
<protein>
    <recommendedName>
        <fullName evidence="2">ribonuclease H</fullName>
        <ecNumber evidence="2">3.1.26.4</ecNumber>
    </recommendedName>
</protein>
<dbReference type="FunFam" id="3.30.70.270:FF:000026">
    <property type="entry name" value="Transposon Ty3-G Gag-Pol polyprotein"/>
    <property type="match status" value="1"/>
</dbReference>
<dbReference type="Proteomes" id="UP001497482">
    <property type="component" value="Chromosome 9"/>
</dbReference>
<dbReference type="EMBL" id="OZ035831">
    <property type="protein sequence ID" value="CAL1615765.1"/>
    <property type="molecule type" value="Genomic_DNA"/>
</dbReference>
<dbReference type="AlphaFoldDB" id="A0AAV2MR29"/>
<dbReference type="GO" id="GO:0004523">
    <property type="term" value="F:RNA-DNA hybrid ribonuclease activity"/>
    <property type="evidence" value="ECO:0007669"/>
    <property type="project" value="UniProtKB-EC"/>
</dbReference>
<dbReference type="SUPFAM" id="SSF56672">
    <property type="entry name" value="DNA/RNA polymerases"/>
    <property type="match status" value="1"/>
</dbReference>
<proteinExistence type="inferred from homology"/>
<evidence type="ECO:0000313" key="4">
    <source>
        <dbReference type="EMBL" id="CAL1615765.1"/>
    </source>
</evidence>
<feature type="domain" description="Reverse transcriptase" evidence="3">
    <location>
        <begin position="1"/>
        <end position="65"/>
    </location>
</feature>
<keyword evidence="5" id="KW-1185">Reference proteome</keyword>
<comment type="similarity">
    <text evidence="1">Belongs to the beta type-B retroviral polymerase family. HERV class-II K(HML-2) pol subfamily.</text>
</comment>
<dbReference type="FunFam" id="3.30.70.270:FF:000003">
    <property type="entry name" value="Transposon Ty3-G Gag-Pol polyprotein"/>
    <property type="match status" value="1"/>
</dbReference>
<evidence type="ECO:0000313" key="5">
    <source>
        <dbReference type="Proteomes" id="UP001497482"/>
    </source>
</evidence>
<dbReference type="EC" id="3.1.26.4" evidence="2"/>
<evidence type="ECO:0000259" key="3">
    <source>
        <dbReference type="PROSITE" id="PS50878"/>
    </source>
</evidence>
<dbReference type="Gene3D" id="3.30.70.270">
    <property type="match status" value="2"/>
</dbReference>
<dbReference type="Pfam" id="PF00078">
    <property type="entry name" value="RVT_1"/>
    <property type="match status" value="1"/>
</dbReference>
<evidence type="ECO:0000256" key="2">
    <source>
        <dbReference type="ARBA" id="ARBA00012180"/>
    </source>
</evidence>
<sequence>MDRVLIGLPGTHCYLDDILVSGPDEETHLKALDAVLMRLEEYGLHVRKDKCMFFQESVEYLGHTIDAAGLHKSPEKERAVVEAPAPTNVSQLRSLLGMINYYGRFMPDLATILQPLNALLHKGKKWQWTTGCEAAFRRVKELMVSQKVLTHYNPELPPRLACDASPYGVGAVLSHAMPDGVEKPIAYASKTLSRAEQNYAQIEREALGIVFGSSKKYAFNGRSPHAALGTPLVCTSLSRLPLPDTERDKLDTVDVFYLSQSPSSSAVNSAPRPDTLQWVSLSLYGTTGEGRRSGHKGW</sequence>
<dbReference type="InterPro" id="IPR050951">
    <property type="entry name" value="Retrovirus_Pol_polyprotein"/>
</dbReference>
<name>A0AAV2MR29_KNICA</name>
<dbReference type="Pfam" id="PF17919">
    <property type="entry name" value="RT_RNaseH_2"/>
    <property type="match status" value="1"/>
</dbReference>
<dbReference type="PANTHER" id="PTHR37984:SF13">
    <property type="entry name" value="RIBONUCLEASE H"/>
    <property type="match status" value="1"/>
</dbReference>
<dbReference type="InterPro" id="IPR043128">
    <property type="entry name" value="Rev_trsase/Diguanyl_cyclase"/>
</dbReference>
<dbReference type="InterPro" id="IPR041577">
    <property type="entry name" value="RT_RNaseH_2"/>
</dbReference>
<gene>
    <name evidence="4" type="ORF">KC01_LOCUS41653</name>
</gene>
<dbReference type="InterPro" id="IPR043502">
    <property type="entry name" value="DNA/RNA_pol_sf"/>
</dbReference>
<accession>A0AAV2MR29</accession>
<dbReference type="PANTHER" id="PTHR37984">
    <property type="entry name" value="PROTEIN CBG26694"/>
    <property type="match status" value="1"/>
</dbReference>
<dbReference type="PROSITE" id="PS50878">
    <property type="entry name" value="RT_POL"/>
    <property type="match status" value="1"/>
</dbReference>